<dbReference type="Pfam" id="PF07729">
    <property type="entry name" value="FCD"/>
    <property type="match status" value="1"/>
</dbReference>
<dbReference type="InterPro" id="IPR000524">
    <property type="entry name" value="Tscrpt_reg_HTH_GntR"/>
</dbReference>
<dbReference type="Gene3D" id="1.20.120.530">
    <property type="entry name" value="GntR ligand-binding domain-like"/>
    <property type="match status" value="1"/>
</dbReference>
<dbReference type="EMBL" id="QGTW01000014">
    <property type="protein sequence ID" value="PWW20802.1"/>
    <property type="molecule type" value="Genomic_DNA"/>
</dbReference>
<dbReference type="PROSITE" id="PS50949">
    <property type="entry name" value="HTH_GNTR"/>
    <property type="match status" value="1"/>
</dbReference>
<dbReference type="GO" id="GO:0003677">
    <property type="term" value="F:DNA binding"/>
    <property type="evidence" value="ECO:0007669"/>
    <property type="project" value="UniProtKB-KW"/>
</dbReference>
<evidence type="ECO:0000313" key="5">
    <source>
        <dbReference type="EMBL" id="PWW20802.1"/>
    </source>
</evidence>
<dbReference type="OrthoDB" id="2374506at2"/>
<dbReference type="Pfam" id="PF00392">
    <property type="entry name" value="GntR"/>
    <property type="match status" value="1"/>
</dbReference>
<dbReference type="GO" id="GO:0003700">
    <property type="term" value="F:DNA-binding transcription factor activity"/>
    <property type="evidence" value="ECO:0007669"/>
    <property type="project" value="InterPro"/>
</dbReference>
<evidence type="ECO:0000259" key="4">
    <source>
        <dbReference type="PROSITE" id="PS50949"/>
    </source>
</evidence>
<comment type="caution">
    <text evidence="5">The sequence shown here is derived from an EMBL/GenBank/DDBJ whole genome shotgun (WGS) entry which is preliminary data.</text>
</comment>
<dbReference type="SUPFAM" id="SSF48008">
    <property type="entry name" value="GntR ligand-binding domain-like"/>
    <property type="match status" value="1"/>
</dbReference>
<keyword evidence="3" id="KW-0804">Transcription</keyword>
<dbReference type="CDD" id="cd07377">
    <property type="entry name" value="WHTH_GntR"/>
    <property type="match status" value="1"/>
</dbReference>
<protein>
    <submittedName>
        <fullName evidence="5">GntR family transcriptional regulator</fullName>
    </submittedName>
</protein>
<dbReference type="InterPro" id="IPR011711">
    <property type="entry name" value="GntR_C"/>
</dbReference>
<dbReference type="PANTHER" id="PTHR43537">
    <property type="entry name" value="TRANSCRIPTIONAL REGULATOR, GNTR FAMILY"/>
    <property type="match status" value="1"/>
</dbReference>
<accession>A0A2V2ZMF3</accession>
<organism evidence="5 6">
    <name type="scientific">Cytobacillus oceanisediminis</name>
    <dbReference type="NCBI Taxonomy" id="665099"/>
    <lineage>
        <taxon>Bacteria</taxon>
        <taxon>Bacillati</taxon>
        <taxon>Bacillota</taxon>
        <taxon>Bacilli</taxon>
        <taxon>Bacillales</taxon>
        <taxon>Bacillaceae</taxon>
        <taxon>Cytobacillus</taxon>
    </lineage>
</organism>
<dbReference type="InterPro" id="IPR008920">
    <property type="entry name" value="TF_FadR/GntR_C"/>
</dbReference>
<dbReference type="PANTHER" id="PTHR43537:SF5">
    <property type="entry name" value="UXU OPERON TRANSCRIPTIONAL REGULATOR"/>
    <property type="match status" value="1"/>
</dbReference>
<feature type="domain" description="HTH gntR-type" evidence="4">
    <location>
        <begin position="6"/>
        <end position="73"/>
    </location>
</feature>
<reference evidence="5 6" key="1">
    <citation type="submission" date="2018-05" db="EMBL/GenBank/DDBJ databases">
        <title>Freshwater and sediment microbial communities from various areas in North America, analyzing microbe dynamics in response to fracking.</title>
        <authorList>
            <person name="Lamendella R."/>
        </authorList>
    </citation>
    <scope>NUCLEOTIDE SEQUENCE [LARGE SCALE GENOMIC DNA]</scope>
    <source>
        <strain evidence="5 6">15_TX</strain>
    </source>
</reference>
<dbReference type="Gene3D" id="1.10.10.10">
    <property type="entry name" value="Winged helix-like DNA-binding domain superfamily/Winged helix DNA-binding domain"/>
    <property type="match status" value="1"/>
</dbReference>
<dbReference type="AlphaFoldDB" id="A0A2V2ZMF3"/>
<name>A0A2V2ZMF3_9BACI</name>
<dbReference type="SUPFAM" id="SSF46785">
    <property type="entry name" value="Winged helix' DNA-binding domain"/>
    <property type="match status" value="1"/>
</dbReference>
<evidence type="ECO:0000313" key="6">
    <source>
        <dbReference type="Proteomes" id="UP000247150"/>
    </source>
</evidence>
<evidence type="ECO:0000256" key="1">
    <source>
        <dbReference type="ARBA" id="ARBA00023015"/>
    </source>
</evidence>
<sequence>MSFENTTLSQRISEEIAIKISEGALKPGDRLLELELTKEFGTSRAPIREALFILEKDGIVERVPRKGVFVKKRTKKELLDLYEVVYRLLEIALTKLMDSRTDEQLKKIENLIIKMEETLEGNKVKQCFDLLEELQKDFFVFSGNTVLEDLYMRINGQLIPFRYISLSYPTSMDHSVREYSEIMAGLKEKDLKKILESLKRKEKRALTVLEKFVDNQ</sequence>
<evidence type="ECO:0000256" key="3">
    <source>
        <dbReference type="ARBA" id="ARBA00023163"/>
    </source>
</evidence>
<dbReference type="Proteomes" id="UP000247150">
    <property type="component" value="Unassembled WGS sequence"/>
</dbReference>
<keyword evidence="2" id="KW-0238">DNA-binding</keyword>
<evidence type="ECO:0000256" key="2">
    <source>
        <dbReference type="ARBA" id="ARBA00023125"/>
    </source>
</evidence>
<dbReference type="InterPro" id="IPR036390">
    <property type="entry name" value="WH_DNA-bd_sf"/>
</dbReference>
<dbReference type="InterPro" id="IPR036388">
    <property type="entry name" value="WH-like_DNA-bd_sf"/>
</dbReference>
<dbReference type="SMART" id="SM00345">
    <property type="entry name" value="HTH_GNTR"/>
    <property type="match status" value="1"/>
</dbReference>
<proteinExistence type="predicted"/>
<dbReference type="RefSeq" id="WP_110066860.1">
    <property type="nucleotide sequence ID" value="NZ_QGTW01000014.1"/>
</dbReference>
<gene>
    <name evidence="5" type="ORF">DFO73_11495</name>
</gene>
<keyword evidence="1" id="KW-0805">Transcription regulation</keyword>